<keyword evidence="3" id="KW-0808">Transferase</keyword>
<dbReference type="PIRSF" id="PIRSF001434">
    <property type="entry name" value="CGS"/>
    <property type="match status" value="1"/>
</dbReference>
<sequence>MKEGTKCVQEGYTPANGAPRVLPLYQSTTFAYDTPEQLAQVFDLKDPGYMYSRLGNPTCDALEKKVAALEGGAAAISASSGMSAILMAVTNVCSAGDNIISYAKIYGGTFNLFNVTLRRLGIECRFIDAETSAEEIEKLIDDKTRLVYGESLANPGMDIFDYEKIVPLCRKHGVLLFIDNTLTTPVLHRPFEWGADVVVHSTTKYMDGHASSLGGMVVCSKTLDFTGNPRYPMFTTPDESYHGMVYQTACGSSAFVVKIRAQMLRDLGCCMSPFNAYLTNMGMETMHLRMKAHSENAAALAQELQKCENVEWVRYPALVSDPVHAMAEKYFNGGCSGMITFGIKGGRSAANKFMKALKLAKIVTHIADVRTCVLHPATTTHRQLSDEQLIEAGVPDNLIRVSVGIEDREDIIADMLQALEAAK</sequence>
<evidence type="ECO:0000313" key="7">
    <source>
        <dbReference type="EMBL" id="HIU63327.1"/>
    </source>
</evidence>
<dbReference type="InterPro" id="IPR015422">
    <property type="entry name" value="PyrdxlP-dep_Trfase_small"/>
</dbReference>
<dbReference type="GO" id="GO:0030170">
    <property type="term" value="F:pyridoxal phosphate binding"/>
    <property type="evidence" value="ECO:0007669"/>
    <property type="project" value="InterPro"/>
</dbReference>
<dbReference type="AlphaFoldDB" id="A0A9D1MNG7"/>
<protein>
    <submittedName>
        <fullName evidence="7">O-acetylhomoserine aminocarboxypropyltransferase/cysteine synthase</fullName>
    </submittedName>
</protein>
<feature type="modified residue" description="N6-(pyridoxal phosphate)lysine" evidence="5">
    <location>
        <position position="204"/>
    </location>
</feature>
<evidence type="ECO:0000313" key="8">
    <source>
        <dbReference type="Proteomes" id="UP000824145"/>
    </source>
</evidence>
<dbReference type="FunFam" id="3.40.640.10:FF:000035">
    <property type="entry name" value="O-succinylhomoserine sulfhydrylase"/>
    <property type="match status" value="1"/>
</dbReference>
<dbReference type="PANTHER" id="PTHR43797:SF3">
    <property type="entry name" value="O-ACETYLHOMOSERINE SULFHYDRYLASE"/>
    <property type="match status" value="1"/>
</dbReference>
<dbReference type="Gene3D" id="3.40.640.10">
    <property type="entry name" value="Type I PLP-dependent aspartate aminotransferase-like (Major domain)"/>
    <property type="match status" value="1"/>
</dbReference>
<dbReference type="InterPro" id="IPR015421">
    <property type="entry name" value="PyrdxlP-dep_Trfase_major"/>
</dbReference>
<dbReference type="Gene3D" id="3.90.1150.10">
    <property type="entry name" value="Aspartate Aminotransferase, domain 1"/>
    <property type="match status" value="1"/>
</dbReference>
<dbReference type="Pfam" id="PF01053">
    <property type="entry name" value="Cys_Met_Meta_PP"/>
    <property type="match status" value="1"/>
</dbReference>
<proteinExistence type="inferred from homology"/>
<dbReference type="Proteomes" id="UP000824145">
    <property type="component" value="Unassembled WGS sequence"/>
</dbReference>
<dbReference type="EMBL" id="DVNJ01000032">
    <property type="protein sequence ID" value="HIU63327.1"/>
    <property type="molecule type" value="Genomic_DNA"/>
</dbReference>
<evidence type="ECO:0000256" key="1">
    <source>
        <dbReference type="ARBA" id="ARBA00001933"/>
    </source>
</evidence>
<comment type="similarity">
    <text evidence="2 6">Belongs to the trans-sulfuration enzymes family.</text>
</comment>
<evidence type="ECO:0000256" key="5">
    <source>
        <dbReference type="PIRSR" id="PIRSR001434-2"/>
    </source>
</evidence>
<keyword evidence="4 5" id="KW-0663">Pyridoxal phosphate</keyword>
<evidence type="ECO:0000256" key="4">
    <source>
        <dbReference type="ARBA" id="ARBA00022898"/>
    </source>
</evidence>
<reference evidence="7" key="2">
    <citation type="journal article" date="2021" name="PeerJ">
        <title>Extensive microbial diversity within the chicken gut microbiome revealed by metagenomics and culture.</title>
        <authorList>
            <person name="Gilroy R."/>
            <person name="Ravi A."/>
            <person name="Getino M."/>
            <person name="Pursley I."/>
            <person name="Horton D.L."/>
            <person name="Alikhan N.F."/>
            <person name="Baker D."/>
            <person name="Gharbi K."/>
            <person name="Hall N."/>
            <person name="Watson M."/>
            <person name="Adriaenssens E.M."/>
            <person name="Foster-Nyarko E."/>
            <person name="Jarju S."/>
            <person name="Secka A."/>
            <person name="Antonio M."/>
            <person name="Oren A."/>
            <person name="Chaudhuri R.R."/>
            <person name="La Ragione R."/>
            <person name="Hildebrand F."/>
            <person name="Pallen M.J."/>
        </authorList>
    </citation>
    <scope>NUCLEOTIDE SEQUENCE</scope>
    <source>
        <strain evidence="7">9366</strain>
    </source>
</reference>
<dbReference type="InterPro" id="IPR006235">
    <property type="entry name" value="OAc-hSer/O-AcSer_sulfhydrylase"/>
</dbReference>
<dbReference type="NCBIfam" id="TIGR01326">
    <property type="entry name" value="OAH_OAS_sulfhy"/>
    <property type="match status" value="1"/>
</dbReference>
<dbReference type="GO" id="GO:0005737">
    <property type="term" value="C:cytoplasm"/>
    <property type="evidence" value="ECO:0007669"/>
    <property type="project" value="TreeGrafter"/>
</dbReference>
<reference evidence="7" key="1">
    <citation type="submission" date="2020-10" db="EMBL/GenBank/DDBJ databases">
        <authorList>
            <person name="Gilroy R."/>
        </authorList>
    </citation>
    <scope>NUCLEOTIDE SEQUENCE</scope>
    <source>
        <strain evidence="7">9366</strain>
    </source>
</reference>
<dbReference type="GO" id="GO:0019346">
    <property type="term" value="P:transsulfuration"/>
    <property type="evidence" value="ECO:0007669"/>
    <property type="project" value="InterPro"/>
</dbReference>
<comment type="caution">
    <text evidence="7">The sequence shown here is derived from an EMBL/GenBank/DDBJ whole genome shotgun (WGS) entry which is preliminary data.</text>
</comment>
<accession>A0A9D1MNG7</accession>
<dbReference type="InterPro" id="IPR015424">
    <property type="entry name" value="PyrdxlP-dep_Trfase"/>
</dbReference>
<name>A0A9D1MNG7_9FIRM</name>
<dbReference type="GO" id="GO:0071269">
    <property type="term" value="P:L-homocysteine biosynthetic process"/>
    <property type="evidence" value="ECO:0007669"/>
    <property type="project" value="TreeGrafter"/>
</dbReference>
<comment type="cofactor">
    <cofactor evidence="1 6">
        <name>pyridoxal 5'-phosphate</name>
        <dbReference type="ChEBI" id="CHEBI:597326"/>
    </cofactor>
</comment>
<dbReference type="CDD" id="cd00614">
    <property type="entry name" value="CGS_like"/>
    <property type="match status" value="1"/>
</dbReference>
<evidence type="ECO:0000256" key="3">
    <source>
        <dbReference type="ARBA" id="ARBA00022679"/>
    </source>
</evidence>
<evidence type="ECO:0000256" key="2">
    <source>
        <dbReference type="ARBA" id="ARBA00009077"/>
    </source>
</evidence>
<evidence type="ECO:0000256" key="6">
    <source>
        <dbReference type="RuleBase" id="RU362118"/>
    </source>
</evidence>
<dbReference type="GO" id="GO:0004124">
    <property type="term" value="F:cysteine synthase activity"/>
    <property type="evidence" value="ECO:0007669"/>
    <property type="project" value="TreeGrafter"/>
</dbReference>
<organism evidence="7 8">
    <name type="scientific">Candidatus Caccalectryoclostridium excrementigallinarum</name>
    <dbReference type="NCBI Taxonomy" id="2840710"/>
    <lineage>
        <taxon>Bacteria</taxon>
        <taxon>Bacillati</taxon>
        <taxon>Bacillota</taxon>
        <taxon>Clostridia</taxon>
        <taxon>Christensenellales</taxon>
        <taxon>Christensenellaceae</taxon>
        <taxon>Christensenellaceae incertae sedis</taxon>
        <taxon>Candidatus Caccalectryoclostridium</taxon>
    </lineage>
</organism>
<dbReference type="PANTHER" id="PTHR43797">
    <property type="entry name" value="HOMOCYSTEINE/CYSTEINE SYNTHASE"/>
    <property type="match status" value="1"/>
</dbReference>
<dbReference type="GO" id="GO:0006535">
    <property type="term" value="P:cysteine biosynthetic process from serine"/>
    <property type="evidence" value="ECO:0007669"/>
    <property type="project" value="TreeGrafter"/>
</dbReference>
<dbReference type="GO" id="GO:0003961">
    <property type="term" value="F:O-acetylhomoserine aminocarboxypropyltransferase activity"/>
    <property type="evidence" value="ECO:0007669"/>
    <property type="project" value="TreeGrafter"/>
</dbReference>
<gene>
    <name evidence="7" type="ORF">IAB07_06130</name>
</gene>
<dbReference type="InterPro" id="IPR000277">
    <property type="entry name" value="Cys/Met-Metab_PyrdxlP-dep_enz"/>
</dbReference>
<dbReference type="SUPFAM" id="SSF53383">
    <property type="entry name" value="PLP-dependent transferases"/>
    <property type="match status" value="1"/>
</dbReference>